<dbReference type="OrthoDB" id="449405at2759"/>
<dbReference type="AlphaFoldDB" id="A0A8J5XK47"/>
<feature type="region of interest" description="Disordered" evidence="10">
    <location>
        <begin position="394"/>
        <end position="416"/>
    </location>
</feature>
<evidence type="ECO:0000256" key="2">
    <source>
        <dbReference type="ARBA" id="ARBA00011977"/>
    </source>
</evidence>
<keyword evidence="3" id="KW-0489">Methyltransferase</keyword>
<dbReference type="PROSITE" id="PS51625">
    <property type="entry name" value="SAM_MT_TRMB"/>
    <property type="match status" value="1"/>
</dbReference>
<feature type="compositionally biased region" description="Low complexity" evidence="10">
    <location>
        <begin position="253"/>
        <end position="266"/>
    </location>
</feature>
<dbReference type="InterPro" id="IPR029063">
    <property type="entry name" value="SAM-dependent_MTases_sf"/>
</dbReference>
<keyword evidence="9" id="KW-0479">Metal-binding</keyword>
<dbReference type="InterPro" id="IPR011990">
    <property type="entry name" value="TPR-like_helical_dom_sf"/>
</dbReference>
<evidence type="ECO:0000313" key="12">
    <source>
        <dbReference type="EMBL" id="KAG8465882.1"/>
    </source>
</evidence>
<reference evidence="12" key="1">
    <citation type="submission" date="2021-05" db="EMBL/GenBank/DDBJ databases">
        <title>The genome of the haptophyte Pavlova lutheri (Diacronema luteri, Pavlovales) - a model for lipid biosynthesis in eukaryotic algae.</title>
        <authorList>
            <person name="Hulatt C.J."/>
            <person name="Posewitz M.C."/>
        </authorList>
    </citation>
    <scope>NUCLEOTIDE SEQUENCE</scope>
    <source>
        <strain evidence="12">NIVA-4/92</strain>
    </source>
</reference>
<keyword evidence="4" id="KW-0808">Transferase</keyword>
<feature type="compositionally biased region" description="Gly residues" evidence="10">
    <location>
        <begin position="396"/>
        <end position="412"/>
    </location>
</feature>
<keyword evidence="9" id="KW-0862">Zinc</keyword>
<accession>A0A8J5XK47</accession>
<evidence type="ECO:0000256" key="4">
    <source>
        <dbReference type="ARBA" id="ARBA00022679"/>
    </source>
</evidence>
<dbReference type="Pfam" id="PF02390">
    <property type="entry name" value="Methyltransf_4"/>
    <property type="match status" value="1"/>
</dbReference>
<evidence type="ECO:0000256" key="9">
    <source>
        <dbReference type="PROSITE-ProRule" id="PRU00723"/>
    </source>
</evidence>
<dbReference type="InterPro" id="IPR003358">
    <property type="entry name" value="tRNA_(Gua-N-7)_MeTrfase_Trmb"/>
</dbReference>
<feature type="repeat" description="PPR" evidence="8">
    <location>
        <begin position="40"/>
        <end position="74"/>
    </location>
</feature>
<protein>
    <recommendedName>
        <fullName evidence="2">tRNA (guanine(46)-N(7))-methyltransferase</fullName>
        <ecNumber evidence="2">2.1.1.33</ecNumber>
    </recommendedName>
</protein>
<sequence>MDGTRSHELIRAISAHAQRKQLASAVAAFEQLLTEGHAPSIFAFCSLINAHCACADMPGALCACERMLAAGVQPNAVVLTTLIKGYVNAGETERAHALLDEMTRERAAPSAVDGARRSIWAACERVRPDTRAVNALLRGCARTGHAALAAALFERMTSEWHLEPDVTTYKLVAKLLAMALDTRSLRGIVRSLAPGGPEAEAEAEGGGAEEDDDSGAAALGGPVCMFWREGANSCPRGRLCRFRHPASILQLGGAAARPSRGAQRAARGGGGGGSDGGGGGARRTEPSAPPDAAERPELDDAAAAFSGRCAFIAELRLLCAHAHALSAEWAEAMGELALAERWHARAVQDAKAREALAVGADESWYAQLALAELKRELNRVGAYARSGLARAARGAGADGDGGGGGEAGGASGGARTRQHGGVAFDADVRTVLARTFLFDAPLRTHAPRARAARAGDAVAQALFDALRRAFGLDRACLRAAAAPDRAAARAQQRAELRCFAARYARCIGRRSGALRLDAVFGREGGGAASARLPFYVEVCAGNGDWAVAQAVATRGRALWLAAELRLDRVWLIASRALTARAANLACAGGDSRALLAERLARGSVDHLFVNFPEPPHHSGDAAAESVVELLGAAFFAHAHAALAPPPAAGVAGARPAGRITILSDSRPYIHTLARTLGALVASSGGGGRLFRSTHELLPAGVDGAGEWGGAREECGGITVHHGVPGRAQGHHVRAASYFDRFWEHGHHTERYFLDVTRVGPEA</sequence>
<dbReference type="Pfam" id="PF12854">
    <property type="entry name" value="PPR_1"/>
    <property type="match status" value="1"/>
</dbReference>
<gene>
    <name evidence="12" type="ORF">KFE25_005452</name>
</gene>
<dbReference type="Gene3D" id="3.40.50.150">
    <property type="entry name" value="Vaccinia Virus protein VP39"/>
    <property type="match status" value="1"/>
</dbReference>
<feature type="region of interest" description="Disordered" evidence="10">
    <location>
        <begin position="191"/>
        <end position="214"/>
    </location>
</feature>
<dbReference type="PROSITE" id="PS50103">
    <property type="entry name" value="ZF_C3H1"/>
    <property type="match status" value="1"/>
</dbReference>
<feature type="domain" description="C3H1-type" evidence="11">
    <location>
        <begin position="218"/>
        <end position="247"/>
    </location>
</feature>
<evidence type="ECO:0000256" key="5">
    <source>
        <dbReference type="ARBA" id="ARBA00022691"/>
    </source>
</evidence>
<evidence type="ECO:0000259" key="11">
    <source>
        <dbReference type="PROSITE" id="PS50103"/>
    </source>
</evidence>
<comment type="catalytic activity">
    <reaction evidence="1">
        <text>guanosine(46) in tRNA + S-adenosyl-L-methionine = N(7)-methylguanosine(46) in tRNA + S-adenosyl-L-homocysteine</text>
        <dbReference type="Rhea" id="RHEA:42708"/>
        <dbReference type="Rhea" id="RHEA-COMP:10188"/>
        <dbReference type="Rhea" id="RHEA-COMP:10189"/>
        <dbReference type="ChEBI" id="CHEBI:57856"/>
        <dbReference type="ChEBI" id="CHEBI:59789"/>
        <dbReference type="ChEBI" id="CHEBI:74269"/>
        <dbReference type="ChEBI" id="CHEBI:74480"/>
        <dbReference type="EC" id="2.1.1.33"/>
    </reaction>
</comment>
<evidence type="ECO:0000256" key="1">
    <source>
        <dbReference type="ARBA" id="ARBA00000142"/>
    </source>
</evidence>
<keyword evidence="13" id="KW-1185">Reference proteome</keyword>
<dbReference type="Pfam" id="PF13812">
    <property type="entry name" value="PPR_3"/>
    <property type="match status" value="1"/>
</dbReference>
<evidence type="ECO:0000256" key="8">
    <source>
        <dbReference type="PROSITE-ProRule" id="PRU00708"/>
    </source>
</evidence>
<proteinExistence type="predicted"/>
<feature type="compositionally biased region" description="Gly residues" evidence="10">
    <location>
        <begin position="267"/>
        <end position="281"/>
    </location>
</feature>
<evidence type="ECO:0000256" key="10">
    <source>
        <dbReference type="SAM" id="MobiDB-lite"/>
    </source>
</evidence>
<feature type="zinc finger region" description="C3H1-type" evidence="9">
    <location>
        <begin position="218"/>
        <end position="247"/>
    </location>
</feature>
<keyword evidence="6" id="KW-0819">tRNA processing</keyword>
<dbReference type="PANTHER" id="PTHR47447:SF17">
    <property type="entry name" value="OS12G0638900 PROTEIN"/>
    <property type="match status" value="1"/>
</dbReference>
<dbReference type="Gene3D" id="1.25.40.10">
    <property type="entry name" value="Tetratricopeptide repeat domain"/>
    <property type="match status" value="1"/>
</dbReference>
<dbReference type="NCBIfam" id="TIGR00756">
    <property type="entry name" value="PPR"/>
    <property type="match status" value="1"/>
</dbReference>
<keyword evidence="7" id="KW-0677">Repeat</keyword>
<dbReference type="InterPro" id="IPR002885">
    <property type="entry name" value="PPR_rpt"/>
</dbReference>
<dbReference type="GO" id="GO:0008270">
    <property type="term" value="F:zinc ion binding"/>
    <property type="evidence" value="ECO:0007669"/>
    <property type="project" value="UniProtKB-KW"/>
</dbReference>
<dbReference type="EMBL" id="JAGTXO010000009">
    <property type="protein sequence ID" value="KAG8465882.1"/>
    <property type="molecule type" value="Genomic_DNA"/>
</dbReference>
<keyword evidence="5" id="KW-0949">S-adenosyl-L-methionine</keyword>
<evidence type="ECO:0000256" key="7">
    <source>
        <dbReference type="ARBA" id="ARBA00022737"/>
    </source>
</evidence>
<feature type="region of interest" description="Disordered" evidence="10">
    <location>
        <begin position="253"/>
        <end position="296"/>
    </location>
</feature>
<feature type="repeat" description="PPR" evidence="8">
    <location>
        <begin position="75"/>
        <end position="109"/>
    </location>
</feature>
<name>A0A8J5XK47_DIALT</name>
<keyword evidence="9" id="KW-0863">Zinc-finger</keyword>
<dbReference type="PROSITE" id="PS51375">
    <property type="entry name" value="PPR"/>
    <property type="match status" value="2"/>
</dbReference>
<organism evidence="12 13">
    <name type="scientific">Diacronema lutheri</name>
    <name type="common">Unicellular marine alga</name>
    <name type="synonym">Monochrysis lutheri</name>
    <dbReference type="NCBI Taxonomy" id="2081491"/>
    <lineage>
        <taxon>Eukaryota</taxon>
        <taxon>Haptista</taxon>
        <taxon>Haptophyta</taxon>
        <taxon>Pavlovophyceae</taxon>
        <taxon>Pavlovales</taxon>
        <taxon>Pavlovaceae</taxon>
        <taxon>Diacronema</taxon>
    </lineage>
</organism>
<dbReference type="GO" id="GO:0008176">
    <property type="term" value="F:tRNA (guanine(46)-N7)-methyltransferase activity"/>
    <property type="evidence" value="ECO:0007669"/>
    <property type="project" value="UniProtKB-EC"/>
</dbReference>
<comment type="caution">
    <text evidence="12">The sequence shown here is derived from an EMBL/GenBank/DDBJ whole genome shotgun (WGS) entry which is preliminary data.</text>
</comment>
<feature type="compositionally biased region" description="Acidic residues" evidence="10">
    <location>
        <begin position="199"/>
        <end position="214"/>
    </location>
</feature>
<evidence type="ECO:0000313" key="13">
    <source>
        <dbReference type="Proteomes" id="UP000751190"/>
    </source>
</evidence>
<evidence type="ECO:0000256" key="6">
    <source>
        <dbReference type="ARBA" id="ARBA00022694"/>
    </source>
</evidence>
<dbReference type="Proteomes" id="UP000751190">
    <property type="component" value="Unassembled WGS sequence"/>
</dbReference>
<dbReference type="EC" id="2.1.1.33" evidence="2"/>
<evidence type="ECO:0000256" key="3">
    <source>
        <dbReference type="ARBA" id="ARBA00022603"/>
    </source>
</evidence>
<dbReference type="PANTHER" id="PTHR47447">
    <property type="entry name" value="OS03G0856100 PROTEIN"/>
    <property type="match status" value="1"/>
</dbReference>
<dbReference type="InterPro" id="IPR000571">
    <property type="entry name" value="Znf_CCCH"/>
</dbReference>